<dbReference type="Proteomes" id="UP001229346">
    <property type="component" value="Unassembled WGS sequence"/>
</dbReference>
<evidence type="ECO:0000313" key="11">
    <source>
        <dbReference type="Proteomes" id="UP001229346"/>
    </source>
</evidence>
<keyword evidence="11" id="KW-1185">Reference proteome</keyword>
<evidence type="ECO:0000256" key="5">
    <source>
        <dbReference type="ARBA" id="ARBA00023295"/>
    </source>
</evidence>
<name>A0ABT9UF14_PAEHA</name>
<dbReference type="EC" id="3.2.1.4" evidence="10"/>
<evidence type="ECO:0000256" key="1">
    <source>
        <dbReference type="ARBA" id="ARBA00005641"/>
    </source>
</evidence>
<dbReference type="EMBL" id="JAUSSU010000028">
    <property type="protein sequence ID" value="MDQ0116814.1"/>
    <property type="molecule type" value="Genomic_DNA"/>
</dbReference>
<evidence type="ECO:0000313" key="10">
    <source>
        <dbReference type="EMBL" id="MDQ0116814.1"/>
    </source>
</evidence>
<evidence type="ECO:0000256" key="4">
    <source>
        <dbReference type="ARBA" id="ARBA00023277"/>
    </source>
</evidence>
<keyword evidence="2 7" id="KW-0378">Hydrolase</keyword>
<dbReference type="Pfam" id="PF00150">
    <property type="entry name" value="Cellulase"/>
    <property type="match status" value="1"/>
</dbReference>
<proteinExistence type="inferred from homology"/>
<keyword evidence="4" id="KW-0119">Carbohydrate metabolism</keyword>
<comment type="caution">
    <text evidence="10">The sequence shown here is derived from an EMBL/GenBank/DDBJ whole genome shotgun (WGS) entry which is preliminary data.</text>
</comment>
<evidence type="ECO:0000256" key="8">
    <source>
        <dbReference type="SAM" id="SignalP"/>
    </source>
</evidence>
<keyword evidence="8" id="KW-0732">Signal</keyword>
<sequence length="375" mass="42645">MNKKLILTILLITALSILAACSNDEKGAPMREITTMELVKEMGIGINLGNTLESRGDWISGRSVISYETAWGSPIITEEMIKGYASEGFGVLRIPVTWSNMMGEDYTINLDYMARVKEVVDWALGSGMYVILNIHSDSLFEKIPTETKESMYKYTRIWTQVADSFKNYDDHLMLESFNEEGVWPDLWNVYGSDDTNKEKAYALLNEINQTFVDIVRGSGGNNKRRHLLIAGYTTDIERSVDKLYKMPTDPQNRCAVSIHYYTPPTFAIIDEDVEWGKARAEWGTDEDFAELNRLMDLVKTHFIDKGIPVIMGEFGVATKNKTPEMIRLYLTSVAKAASSRGITPVLWDVTDVLYNRYTNEMNDKVLLEQLMALKR</sequence>
<evidence type="ECO:0000256" key="2">
    <source>
        <dbReference type="ARBA" id="ARBA00022801"/>
    </source>
</evidence>
<evidence type="ECO:0000256" key="6">
    <source>
        <dbReference type="ARBA" id="ARBA00023326"/>
    </source>
</evidence>
<dbReference type="InterPro" id="IPR001547">
    <property type="entry name" value="Glyco_hydro_5"/>
</dbReference>
<gene>
    <name evidence="10" type="ORF">J2T15_006301</name>
</gene>
<dbReference type="RefSeq" id="WP_307210711.1">
    <property type="nucleotide sequence ID" value="NZ_JAUSSU010000028.1"/>
</dbReference>
<organism evidence="10 11">
    <name type="scientific">Paenibacillus harenae</name>
    <dbReference type="NCBI Taxonomy" id="306543"/>
    <lineage>
        <taxon>Bacteria</taxon>
        <taxon>Bacillati</taxon>
        <taxon>Bacillota</taxon>
        <taxon>Bacilli</taxon>
        <taxon>Bacillales</taxon>
        <taxon>Paenibacillaceae</taxon>
        <taxon>Paenibacillus</taxon>
    </lineage>
</organism>
<accession>A0ABT9UF14</accession>
<dbReference type="PROSITE" id="PS51257">
    <property type="entry name" value="PROKAR_LIPOPROTEIN"/>
    <property type="match status" value="1"/>
</dbReference>
<evidence type="ECO:0000256" key="3">
    <source>
        <dbReference type="ARBA" id="ARBA00023001"/>
    </source>
</evidence>
<feature type="chain" id="PRO_5045290793" evidence="8">
    <location>
        <begin position="20"/>
        <end position="375"/>
    </location>
</feature>
<protein>
    <submittedName>
        <fullName evidence="10">Endoglucanase</fullName>
        <ecNumber evidence="10">3.2.1.4</ecNumber>
    </submittedName>
</protein>
<keyword evidence="6" id="KW-0624">Polysaccharide degradation</keyword>
<dbReference type="InterPro" id="IPR050386">
    <property type="entry name" value="Glycosyl_hydrolase_5"/>
</dbReference>
<evidence type="ECO:0000259" key="9">
    <source>
        <dbReference type="Pfam" id="PF00150"/>
    </source>
</evidence>
<reference evidence="10 11" key="1">
    <citation type="submission" date="2023-07" db="EMBL/GenBank/DDBJ databases">
        <title>Sorghum-associated microbial communities from plants grown in Nebraska, USA.</title>
        <authorList>
            <person name="Schachtman D."/>
        </authorList>
    </citation>
    <scope>NUCLEOTIDE SEQUENCE [LARGE SCALE GENOMIC DNA]</scope>
    <source>
        <strain evidence="10 11">CC482</strain>
    </source>
</reference>
<comment type="similarity">
    <text evidence="1 7">Belongs to the glycosyl hydrolase 5 (cellulase A) family.</text>
</comment>
<dbReference type="SUPFAM" id="SSF51445">
    <property type="entry name" value="(Trans)glycosidases"/>
    <property type="match status" value="1"/>
</dbReference>
<feature type="signal peptide" evidence="8">
    <location>
        <begin position="1"/>
        <end position="19"/>
    </location>
</feature>
<dbReference type="PANTHER" id="PTHR31297">
    <property type="entry name" value="GLUCAN ENDO-1,6-BETA-GLUCOSIDASE B"/>
    <property type="match status" value="1"/>
</dbReference>
<keyword evidence="5 7" id="KW-0326">Glycosidase</keyword>
<keyword evidence="3" id="KW-0136">Cellulose degradation</keyword>
<dbReference type="Gene3D" id="3.20.20.80">
    <property type="entry name" value="Glycosidases"/>
    <property type="match status" value="1"/>
</dbReference>
<dbReference type="InterPro" id="IPR017853">
    <property type="entry name" value="GH"/>
</dbReference>
<evidence type="ECO:0000256" key="7">
    <source>
        <dbReference type="RuleBase" id="RU361153"/>
    </source>
</evidence>
<dbReference type="PANTHER" id="PTHR31297:SF41">
    <property type="entry name" value="ENDOGLUCANASE, PUTATIVE (AFU_ORTHOLOGUE AFUA_5G01830)-RELATED"/>
    <property type="match status" value="1"/>
</dbReference>
<dbReference type="GO" id="GO:0008810">
    <property type="term" value="F:cellulase activity"/>
    <property type="evidence" value="ECO:0007669"/>
    <property type="project" value="UniProtKB-EC"/>
</dbReference>
<feature type="domain" description="Glycoside hydrolase family 5" evidence="9">
    <location>
        <begin position="63"/>
        <end position="350"/>
    </location>
</feature>